<keyword evidence="1" id="KW-0496">Mitochondrion</keyword>
<geneLocation type="mitochondrion" evidence="1"/>
<reference evidence="1" key="1">
    <citation type="journal article" date="2015" name="Genome Biol. Evol.">
        <title>Organellar Genomes of White Spruce (Picea glauca): Assembly and Annotation.</title>
        <authorList>
            <person name="Jackman S.D."/>
            <person name="Warren R.L."/>
            <person name="Gibb E.A."/>
            <person name="Vandervalk B.P."/>
            <person name="Mohamadi H."/>
            <person name="Chu J."/>
            <person name="Raymond A."/>
            <person name="Pleasance S."/>
            <person name="Coope R."/>
            <person name="Wildung M.R."/>
            <person name="Ritland C.E."/>
            <person name="Bousquet J."/>
            <person name="Jones S.J."/>
            <person name="Bohlmann J."/>
            <person name="Birol I."/>
        </authorList>
    </citation>
    <scope>NUCLEOTIDE SEQUENCE [LARGE SCALE GENOMIC DNA]</scope>
    <source>
        <tissue evidence="1">Flushing bud</tissue>
    </source>
</reference>
<evidence type="ECO:0000313" key="1">
    <source>
        <dbReference type="EMBL" id="KUM47178.1"/>
    </source>
</evidence>
<accession>A0A124GMZ2</accession>
<comment type="caution">
    <text evidence="1">The sequence shown here is derived from an EMBL/GenBank/DDBJ whole genome shotgun (WGS) entry which is preliminary data.</text>
</comment>
<sequence>MGWVPLCTGAYVALCLCLWCSGLSNKKGWMPALGQWVKGKLPLLQGLILLLAEYKSGIRSAFALGTGSSTCLSFRFN</sequence>
<dbReference type="AlphaFoldDB" id="A0A124GMZ2"/>
<name>A0A124GMZ2_PICGL</name>
<gene>
    <name evidence="1" type="ORF">ABT39_MTgene6184</name>
</gene>
<dbReference type="EMBL" id="LKAM01000008">
    <property type="protein sequence ID" value="KUM47178.1"/>
    <property type="molecule type" value="Genomic_DNA"/>
</dbReference>
<protein>
    <submittedName>
        <fullName evidence="1">Uncharacterized protein</fullName>
    </submittedName>
</protein>
<organism evidence="1">
    <name type="scientific">Picea glauca</name>
    <name type="common">White spruce</name>
    <name type="synonym">Pinus glauca</name>
    <dbReference type="NCBI Taxonomy" id="3330"/>
    <lineage>
        <taxon>Eukaryota</taxon>
        <taxon>Viridiplantae</taxon>
        <taxon>Streptophyta</taxon>
        <taxon>Embryophyta</taxon>
        <taxon>Tracheophyta</taxon>
        <taxon>Spermatophyta</taxon>
        <taxon>Pinopsida</taxon>
        <taxon>Pinidae</taxon>
        <taxon>Conifers I</taxon>
        <taxon>Pinales</taxon>
        <taxon>Pinaceae</taxon>
        <taxon>Picea</taxon>
    </lineage>
</organism>
<proteinExistence type="predicted"/>